<dbReference type="PANTHER" id="PTHR45339">
    <property type="entry name" value="HYBRID SIGNAL TRANSDUCTION HISTIDINE KINASE J"/>
    <property type="match status" value="1"/>
</dbReference>
<dbReference type="PROSITE" id="PS50110">
    <property type="entry name" value="RESPONSE_REGULATORY"/>
    <property type="match status" value="1"/>
</dbReference>
<dbReference type="FunFam" id="3.30.565.10:FF:000010">
    <property type="entry name" value="Sensor histidine kinase RcsC"/>
    <property type="match status" value="1"/>
</dbReference>
<evidence type="ECO:0000256" key="6">
    <source>
        <dbReference type="ARBA" id="ARBA00022692"/>
    </source>
</evidence>
<name>A0A1W2E904_9BACT</name>
<evidence type="ECO:0000256" key="2">
    <source>
        <dbReference type="ARBA" id="ARBA00004370"/>
    </source>
</evidence>
<dbReference type="InterPro" id="IPR003594">
    <property type="entry name" value="HATPase_dom"/>
</dbReference>
<sequence length="450" mass="51451">MDPDILKRALDRERKARKEAERIIEQKSLEIYRANRELKQLNQSLEQRIRERTREIEASRKDLMLAKEEAEAATKAKSLFLSTMSHEIRTPLNGIIGITELMMKINGDKRLEEMLANMKYSADNLLVIINDILDFSKIEAGKITFEKIDFSLDTLLEGLRQTFRFRREEKNLSFTVEKSPDVPAWIVGDRVKLNQILINLVGNAFKFTSHGHIRVQVTQSDQDTEGLWLQFSVKDSGVGIPRSRHDRIFQSFTQSEKDTVRKYGGTGLGLAITRRLIELQGGCIFLESERNKGAHFYFQLPFGRGRAPVTTHDNKAIMPDAQLRGRRILLAEDNKINQFVATKFLKNWGLDVDIANTGQEAVDMVADNVYDLVLMDIQMPVMGGVEAAGIIRQWEQKKEYRGHLPIIALTASAFDEIQQEAIQAGMDDFTTKPIQQKALYARILKWILSK</sequence>
<dbReference type="PANTHER" id="PTHR45339:SF3">
    <property type="entry name" value="HISTIDINE KINASE"/>
    <property type="match status" value="1"/>
</dbReference>
<dbReference type="InterPro" id="IPR004358">
    <property type="entry name" value="Sig_transdc_His_kin-like_C"/>
</dbReference>
<dbReference type="InterPro" id="IPR011006">
    <property type="entry name" value="CheY-like_superfamily"/>
</dbReference>
<keyword evidence="17" id="KW-1185">Reference proteome</keyword>
<evidence type="ECO:0000256" key="10">
    <source>
        <dbReference type="ARBA" id="ARBA00022989"/>
    </source>
</evidence>
<feature type="modified residue" description="4-aspartylphosphate" evidence="12">
    <location>
        <position position="376"/>
    </location>
</feature>
<dbReference type="STRING" id="1121400.SAMN02746065_1274"/>
<dbReference type="CDD" id="cd16922">
    <property type="entry name" value="HATPase_EvgS-ArcB-TorS-like"/>
    <property type="match status" value="1"/>
</dbReference>
<evidence type="ECO:0000256" key="7">
    <source>
        <dbReference type="ARBA" id="ARBA00022741"/>
    </source>
</evidence>
<evidence type="ECO:0000256" key="12">
    <source>
        <dbReference type="PROSITE-ProRule" id="PRU00169"/>
    </source>
</evidence>
<comment type="catalytic activity">
    <reaction evidence="1">
        <text>ATP + protein L-histidine = ADP + protein N-phospho-L-histidine.</text>
        <dbReference type="EC" id="2.7.13.3"/>
    </reaction>
</comment>
<dbReference type="Gene3D" id="3.30.565.10">
    <property type="entry name" value="Histidine kinase-like ATPase, C-terminal domain"/>
    <property type="match status" value="1"/>
</dbReference>
<dbReference type="PRINTS" id="PR00344">
    <property type="entry name" value="BCTRLSENSOR"/>
</dbReference>
<dbReference type="SUPFAM" id="SSF52172">
    <property type="entry name" value="CheY-like"/>
    <property type="match status" value="1"/>
</dbReference>
<dbReference type="Pfam" id="PF00512">
    <property type="entry name" value="HisKA"/>
    <property type="match status" value="1"/>
</dbReference>
<evidence type="ECO:0000259" key="15">
    <source>
        <dbReference type="PROSITE" id="PS50110"/>
    </source>
</evidence>
<keyword evidence="8" id="KW-0418">Kinase</keyword>
<dbReference type="SMART" id="SM00388">
    <property type="entry name" value="HisKA"/>
    <property type="match status" value="1"/>
</dbReference>
<evidence type="ECO:0000256" key="9">
    <source>
        <dbReference type="ARBA" id="ARBA00022840"/>
    </source>
</evidence>
<protein>
    <recommendedName>
        <fullName evidence="3">histidine kinase</fullName>
        <ecNumber evidence="3">2.7.13.3</ecNumber>
    </recommendedName>
</protein>
<dbReference type="SMART" id="SM00387">
    <property type="entry name" value="HATPase_c"/>
    <property type="match status" value="1"/>
</dbReference>
<evidence type="ECO:0000313" key="17">
    <source>
        <dbReference type="Proteomes" id="UP000192418"/>
    </source>
</evidence>
<dbReference type="AlphaFoldDB" id="A0A1W2E904"/>
<evidence type="ECO:0000256" key="1">
    <source>
        <dbReference type="ARBA" id="ARBA00000085"/>
    </source>
</evidence>
<dbReference type="Proteomes" id="UP000192418">
    <property type="component" value="Unassembled WGS sequence"/>
</dbReference>
<dbReference type="Pfam" id="PF00072">
    <property type="entry name" value="Response_reg"/>
    <property type="match status" value="1"/>
</dbReference>
<keyword evidence="7" id="KW-0547">Nucleotide-binding</keyword>
<dbReference type="GO" id="GO:0005524">
    <property type="term" value="F:ATP binding"/>
    <property type="evidence" value="ECO:0007669"/>
    <property type="project" value="UniProtKB-KW"/>
</dbReference>
<dbReference type="SUPFAM" id="SSF55874">
    <property type="entry name" value="ATPase domain of HSP90 chaperone/DNA topoisomerase II/histidine kinase"/>
    <property type="match status" value="1"/>
</dbReference>
<accession>A0A1W2E904</accession>
<dbReference type="InterPro" id="IPR003661">
    <property type="entry name" value="HisK_dim/P_dom"/>
</dbReference>
<keyword evidence="9" id="KW-0067">ATP-binding</keyword>
<keyword evidence="11" id="KW-0472">Membrane</keyword>
<keyword evidence="6" id="KW-0812">Transmembrane</keyword>
<dbReference type="InterPro" id="IPR001789">
    <property type="entry name" value="Sig_transdc_resp-reg_receiver"/>
</dbReference>
<evidence type="ECO:0000259" key="14">
    <source>
        <dbReference type="PROSITE" id="PS50109"/>
    </source>
</evidence>
<dbReference type="RefSeq" id="WP_170923897.1">
    <property type="nucleotide sequence ID" value="NZ_FWXY01000027.1"/>
</dbReference>
<dbReference type="InterPro" id="IPR036890">
    <property type="entry name" value="HATPase_C_sf"/>
</dbReference>
<gene>
    <name evidence="16" type="ORF">SAMN02746065_1274</name>
</gene>
<organism evidence="16 17">
    <name type="scientific">Desulfocicer vacuolatum DSM 3385</name>
    <dbReference type="NCBI Taxonomy" id="1121400"/>
    <lineage>
        <taxon>Bacteria</taxon>
        <taxon>Pseudomonadati</taxon>
        <taxon>Thermodesulfobacteriota</taxon>
        <taxon>Desulfobacteria</taxon>
        <taxon>Desulfobacterales</taxon>
        <taxon>Desulfobacteraceae</taxon>
        <taxon>Desulfocicer</taxon>
    </lineage>
</organism>
<dbReference type="Gene3D" id="1.10.287.130">
    <property type="match status" value="1"/>
</dbReference>
<dbReference type="FunFam" id="1.10.287.130:FF:000004">
    <property type="entry name" value="Ethylene receptor 1"/>
    <property type="match status" value="1"/>
</dbReference>
<evidence type="ECO:0000256" key="4">
    <source>
        <dbReference type="ARBA" id="ARBA00022553"/>
    </source>
</evidence>
<dbReference type="EMBL" id="FWXY01000027">
    <property type="protein sequence ID" value="SMD06221.1"/>
    <property type="molecule type" value="Genomic_DNA"/>
</dbReference>
<keyword evidence="13" id="KW-0175">Coiled coil</keyword>
<dbReference type="InterPro" id="IPR005467">
    <property type="entry name" value="His_kinase_dom"/>
</dbReference>
<dbReference type="GO" id="GO:0016020">
    <property type="term" value="C:membrane"/>
    <property type="evidence" value="ECO:0007669"/>
    <property type="project" value="UniProtKB-SubCell"/>
</dbReference>
<dbReference type="GO" id="GO:0000155">
    <property type="term" value="F:phosphorelay sensor kinase activity"/>
    <property type="evidence" value="ECO:0007669"/>
    <property type="project" value="InterPro"/>
</dbReference>
<dbReference type="Pfam" id="PF02518">
    <property type="entry name" value="HATPase_c"/>
    <property type="match status" value="1"/>
</dbReference>
<dbReference type="CDD" id="cd17546">
    <property type="entry name" value="REC_hyHK_CKI1_RcsC-like"/>
    <property type="match status" value="1"/>
</dbReference>
<evidence type="ECO:0000256" key="13">
    <source>
        <dbReference type="SAM" id="Coils"/>
    </source>
</evidence>
<reference evidence="16 17" key="1">
    <citation type="submission" date="2017-04" db="EMBL/GenBank/DDBJ databases">
        <authorList>
            <person name="Afonso C.L."/>
            <person name="Miller P.J."/>
            <person name="Scott M.A."/>
            <person name="Spackman E."/>
            <person name="Goraichik I."/>
            <person name="Dimitrov K.M."/>
            <person name="Suarez D.L."/>
            <person name="Swayne D.E."/>
        </authorList>
    </citation>
    <scope>NUCLEOTIDE SEQUENCE [LARGE SCALE GENOMIC DNA]</scope>
    <source>
        <strain evidence="16 17">DSM 3385</strain>
    </source>
</reference>
<dbReference type="Gene3D" id="3.40.50.2300">
    <property type="match status" value="1"/>
</dbReference>
<feature type="coiled-coil region" evidence="13">
    <location>
        <begin position="6"/>
        <end position="76"/>
    </location>
</feature>
<evidence type="ECO:0000256" key="11">
    <source>
        <dbReference type="ARBA" id="ARBA00023136"/>
    </source>
</evidence>
<feature type="domain" description="Histidine kinase" evidence="14">
    <location>
        <begin position="83"/>
        <end position="304"/>
    </location>
</feature>
<keyword evidence="4 12" id="KW-0597">Phosphoprotein</keyword>
<proteinExistence type="predicted"/>
<dbReference type="EC" id="2.7.13.3" evidence="3"/>
<evidence type="ECO:0000313" key="16">
    <source>
        <dbReference type="EMBL" id="SMD06221.1"/>
    </source>
</evidence>
<comment type="subcellular location">
    <subcellularLocation>
        <location evidence="2">Membrane</location>
    </subcellularLocation>
</comment>
<evidence type="ECO:0000256" key="8">
    <source>
        <dbReference type="ARBA" id="ARBA00022777"/>
    </source>
</evidence>
<feature type="domain" description="Response regulatory" evidence="15">
    <location>
        <begin position="327"/>
        <end position="447"/>
    </location>
</feature>
<evidence type="ECO:0000256" key="5">
    <source>
        <dbReference type="ARBA" id="ARBA00022679"/>
    </source>
</evidence>
<evidence type="ECO:0000256" key="3">
    <source>
        <dbReference type="ARBA" id="ARBA00012438"/>
    </source>
</evidence>
<dbReference type="SMART" id="SM00448">
    <property type="entry name" value="REC"/>
    <property type="match status" value="1"/>
</dbReference>
<keyword evidence="5" id="KW-0808">Transferase</keyword>
<dbReference type="PROSITE" id="PS50109">
    <property type="entry name" value="HIS_KIN"/>
    <property type="match status" value="1"/>
</dbReference>
<dbReference type="CDD" id="cd00082">
    <property type="entry name" value="HisKA"/>
    <property type="match status" value="1"/>
</dbReference>
<dbReference type="SUPFAM" id="SSF47384">
    <property type="entry name" value="Homodimeric domain of signal transducing histidine kinase"/>
    <property type="match status" value="1"/>
</dbReference>
<keyword evidence="10" id="KW-1133">Transmembrane helix</keyword>
<dbReference type="InterPro" id="IPR036097">
    <property type="entry name" value="HisK_dim/P_sf"/>
</dbReference>